<reference evidence="2" key="1">
    <citation type="journal article" date="2022" name="Mol. Ecol. Resour.">
        <title>The genomes of chicory, endive, great burdock and yacon provide insights into Asteraceae palaeo-polyploidization history and plant inulin production.</title>
        <authorList>
            <person name="Fan W."/>
            <person name="Wang S."/>
            <person name="Wang H."/>
            <person name="Wang A."/>
            <person name="Jiang F."/>
            <person name="Liu H."/>
            <person name="Zhao H."/>
            <person name="Xu D."/>
            <person name="Zhang Y."/>
        </authorList>
    </citation>
    <scope>NUCLEOTIDE SEQUENCE [LARGE SCALE GENOMIC DNA]</scope>
    <source>
        <strain evidence="2">cv. Punajuju</strain>
    </source>
</reference>
<keyword evidence="2" id="KW-1185">Reference proteome</keyword>
<reference evidence="1 2" key="2">
    <citation type="journal article" date="2022" name="Mol. Ecol. Resour.">
        <title>The genomes of chicory, endive, great burdock and yacon provide insights into Asteraceae paleo-polyploidization history and plant inulin production.</title>
        <authorList>
            <person name="Fan W."/>
            <person name="Wang S."/>
            <person name="Wang H."/>
            <person name="Wang A."/>
            <person name="Jiang F."/>
            <person name="Liu H."/>
            <person name="Zhao H."/>
            <person name="Xu D."/>
            <person name="Zhang Y."/>
        </authorList>
    </citation>
    <scope>NUCLEOTIDE SEQUENCE [LARGE SCALE GENOMIC DNA]</scope>
    <source>
        <strain evidence="2">cv. Punajuju</strain>
        <tissue evidence="1">Leaves</tissue>
    </source>
</reference>
<accession>A0ACB9E3L8</accession>
<gene>
    <name evidence="1" type="ORF">L2E82_25487</name>
</gene>
<dbReference type="Proteomes" id="UP001055811">
    <property type="component" value="Linkage Group LG04"/>
</dbReference>
<proteinExistence type="predicted"/>
<dbReference type="EMBL" id="CM042012">
    <property type="protein sequence ID" value="KAI3753435.1"/>
    <property type="molecule type" value="Genomic_DNA"/>
</dbReference>
<sequence length="315" mass="35876">MISHVCTKSITYSQPGHILNLTRYALSIKSSRHVHDTSDRSKKLVYTDDHIYLIDVYGLCEYAAPSLYAKSLHFAMTGNSFPELCILSLIKIILAERFLERICNTHMEIDNSNTPTGFDTVMDYSQNPELLAHFENPNLSDILMEIFQTFLKIQSFENLNILSCEMPMGQLLDSEYRLTQLDVLKVISTTGQEKIMTVPTPTVSLEHEFFLKELFLFQIQSEYAPMQQHPTSYRVHAYRANVRNTSCIKELRISLNHRGTGPDELDHFLMCPITGLNPEAAESMELCFSMNDSYRVNIECISTIVLSGFLSCTSG</sequence>
<organism evidence="1 2">
    <name type="scientific">Cichorium intybus</name>
    <name type="common">Chicory</name>
    <dbReference type="NCBI Taxonomy" id="13427"/>
    <lineage>
        <taxon>Eukaryota</taxon>
        <taxon>Viridiplantae</taxon>
        <taxon>Streptophyta</taxon>
        <taxon>Embryophyta</taxon>
        <taxon>Tracheophyta</taxon>
        <taxon>Spermatophyta</taxon>
        <taxon>Magnoliopsida</taxon>
        <taxon>eudicotyledons</taxon>
        <taxon>Gunneridae</taxon>
        <taxon>Pentapetalae</taxon>
        <taxon>asterids</taxon>
        <taxon>campanulids</taxon>
        <taxon>Asterales</taxon>
        <taxon>Asteraceae</taxon>
        <taxon>Cichorioideae</taxon>
        <taxon>Cichorieae</taxon>
        <taxon>Cichoriinae</taxon>
        <taxon>Cichorium</taxon>
    </lineage>
</organism>
<comment type="caution">
    <text evidence="1">The sequence shown here is derived from an EMBL/GenBank/DDBJ whole genome shotgun (WGS) entry which is preliminary data.</text>
</comment>
<name>A0ACB9E3L8_CICIN</name>
<protein>
    <submittedName>
        <fullName evidence="1">Uncharacterized protein</fullName>
    </submittedName>
</protein>
<evidence type="ECO:0000313" key="2">
    <source>
        <dbReference type="Proteomes" id="UP001055811"/>
    </source>
</evidence>
<evidence type="ECO:0000313" key="1">
    <source>
        <dbReference type="EMBL" id="KAI3753435.1"/>
    </source>
</evidence>